<dbReference type="EMBL" id="CP036349">
    <property type="protein sequence ID" value="QDV72466.1"/>
    <property type="molecule type" value="Genomic_DNA"/>
</dbReference>
<dbReference type="KEGG" id="bmei:Spa11_06440"/>
<proteinExistence type="predicted"/>
<name>A0A518K3V8_9BACT</name>
<dbReference type="AlphaFoldDB" id="A0A518K3V8"/>
<keyword evidence="2" id="KW-1185">Reference proteome</keyword>
<dbReference type="Proteomes" id="UP000316426">
    <property type="component" value="Chromosome"/>
</dbReference>
<sequence>MVDGLGKSGRFGLGDREMRLLLLLLMAAPCAAEEIPLSEVISTSRQTGLQPVAEALSQIDGATDLEPFRRYRNGASNLFFVEAKKLDEALLASRDLILGSRGAGVPVRHRKASGEFWIVAYLGAGPSNPCWWVIDACVIENQTLRISYHSAAPSAGTKDLHQYWYWASLGKLQPGAYILELYDTKEECETLTRRVIVH</sequence>
<gene>
    <name evidence="1" type="ORF">Spa11_06440</name>
</gene>
<accession>A0A518K3V8</accession>
<protein>
    <submittedName>
        <fullName evidence="1">Uncharacterized protein</fullName>
    </submittedName>
</protein>
<evidence type="ECO:0000313" key="1">
    <source>
        <dbReference type="EMBL" id="QDV72466.1"/>
    </source>
</evidence>
<organism evidence="1 2">
    <name type="scientific">Botrimarina mediterranea</name>
    <dbReference type="NCBI Taxonomy" id="2528022"/>
    <lineage>
        <taxon>Bacteria</taxon>
        <taxon>Pseudomonadati</taxon>
        <taxon>Planctomycetota</taxon>
        <taxon>Planctomycetia</taxon>
        <taxon>Pirellulales</taxon>
        <taxon>Lacipirellulaceae</taxon>
        <taxon>Botrimarina</taxon>
    </lineage>
</organism>
<reference evidence="1 2" key="1">
    <citation type="submission" date="2019-02" db="EMBL/GenBank/DDBJ databases">
        <title>Deep-cultivation of Planctomycetes and their phenomic and genomic characterization uncovers novel biology.</title>
        <authorList>
            <person name="Wiegand S."/>
            <person name="Jogler M."/>
            <person name="Boedeker C."/>
            <person name="Pinto D."/>
            <person name="Vollmers J."/>
            <person name="Rivas-Marin E."/>
            <person name="Kohn T."/>
            <person name="Peeters S.H."/>
            <person name="Heuer A."/>
            <person name="Rast P."/>
            <person name="Oberbeckmann S."/>
            <person name="Bunk B."/>
            <person name="Jeske O."/>
            <person name="Meyerdierks A."/>
            <person name="Storesund J.E."/>
            <person name="Kallscheuer N."/>
            <person name="Luecker S."/>
            <person name="Lage O.M."/>
            <person name="Pohl T."/>
            <person name="Merkel B.J."/>
            <person name="Hornburger P."/>
            <person name="Mueller R.-W."/>
            <person name="Bruemmer F."/>
            <person name="Labrenz M."/>
            <person name="Spormann A.M."/>
            <person name="Op den Camp H."/>
            <person name="Overmann J."/>
            <person name="Amann R."/>
            <person name="Jetten M.S.M."/>
            <person name="Mascher T."/>
            <person name="Medema M.H."/>
            <person name="Devos D.P."/>
            <person name="Kaster A.-K."/>
            <person name="Ovreas L."/>
            <person name="Rohde M."/>
            <person name="Galperin M.Y."/>
            <person name="Jogler C."/>
        </authorList>
    </citation>
    <scope>NUCLEOTIDE SEQUENCE [LARGE SCALE GENOMIC DNA]</scope>
    <source>
        <strain evidence="1 2">Spa11</strain>
    </source>
</reference>
<evidence type="ECO:0000313" key="2">
    <source>
        <dbReference type="Proteomes" id="UP000316426"/>
    </source>
</evidence>